<dbReference type="EMBL" id="JBHUPC010000010">
    <property type="protein sequence ID" value="MFD2890883.1"/>
    <property type="molecule type" value="Genomic_DNA"/>
</dbReference>
<evidence type="ECO:0000313" key="2">
    <source>
        <dbReference type="Proteomes" id="UP001597534"/>
    </source>
</evidence>
<comment type="caution">
    <text evidence="1">The sequence shown here is derived from an EMBL/GenBank/DDBJ whole genome shotgun (WGS) entry which is preliminary data.</text>
</comment>
<proteinExistence type="predicted"/>
<evidence type="ECO:0008006" key="3">
    <source>
        <dbReference type="Google" id="ProtNLM"/>
    </source>
</evidence>
<dbReference type="PROSITE" id="PS51257">
    <property type="entry name" value="PROKAR_LIPOPROTEIN"/>
    <property type="match status" value="1"/>
</dbReference>
<organism evidence="1 2">
    <name type="scientific">Flavobacterium chuncheonense</name>
    <dbReference type="NCBI Taxonomy" id="2026653"/>
    <lineage>
        <taxon>Bacteria</taxon>
        <taxon>Pseudomonadati</taxon>
        <taxon>Bacteroidota</taxon>
        <taxon>Flavobacteriia</taxon>
        <taxon>Flavobacteriales</taxon>
        <taxon>Flavobacteriaceae</taxon>
        <taxon>Flavobacterium</taxon>
    </lineage>
</organism>
<reference evidence="2" key="1">
    <citation type="journal article" date="2019" name="Int. J. Syst. Evol. Microbiol.">
        <title>The Global Catalogue of Microorganisms (GCM) 10K type strain sequencing project: providing services to taxonomists for standard genome sequencing and annotation.</title>
        <authorList>
            <consortium name="The Broad Institute Genomics Platform"/>
            <consortium name="The Broad Institute Genome Sequencing Center for Infectious Disease"/>
            <person name="Wu L."/>
            <person name="Ma J."/>
        </authorList>
    </citation>
    <scope>NUCLEOTIDE SEQUENCE [LARGE SCALE GENOMIC DNA]</scope>
    <source>
        <strain evidence="2">KCTC 22671</strain>
    </source>
</reference>
<sequence>MKTKVLFIVVITSLLSCSSPIDKKFNEETVKEDIEAIKGRIDSTDLQLLMGSIISLKFQEKKLEDMTYADILDNGKKLKEEQDKFEAEQKIIAEEAAKKEAIRLQRLNEVIMVSCFEKGFAKYDYEDYITYKFVIKNKSNKNVRALKGNITFTNLFDDEISSLNFVYDESIEAGTTATWNAQTDYNQFKDEDQLLKNKELKDLKVIWKPETIIFEDGTRLD</sequence>
<dbReference type="Proteomes" id="UP001597534">
    <property type="component" value="Unassembled WGS sequence"/>
</dbReference>
<dbReference type="RefSeq" id="WP_379810397.1">
    <property type="nucleotide sequence ID" value="NZ_JBHUPC010000010.1"/>
</dbReference>
<accession>A0ABW5YIQ5</accession>
<evidence type="ECO:0000313" key="1">
    <source>
        <dbReference type="EMBL" id="MFD2890883.1"/>
    </source>
</evidence>
<keyword evidence="2" id="KW-1185">Reference proteome</keyword>
<protein>
    <recommendedName>
        <fullName evidence="3">DUF4352 domain-containing protein</fullName>
    </recommendedName>
</protein>
<name>A0ABW5YIQ5_9FLAO</name>
<gene>
    <name evidence="1" type="ORF">ACFS5J_02525</name>
</gene>